<dbReference type="Ensembl" id="ENSSSCT00060056676.1">
    <property type="protein sequence ID" value="ENSSSCP00060024241.1"/>
    <property type="gene ID" value="ENSSSCG00060041802.1"/>
</dbReference>
<dbReference type="AlphaFoldDB" id="A0A8D0IP03"/>
<organism evidence="1 2">
    <name type="scientific">Sus scrofa</name>
    <name type="common">Pig</name>
    <dbReference type="NCBI Taxonomy" id="9823"/>
    <lineage>
        <taxon>Eukaryota</taxon>
        <taxon>Metazoa</taxon>
        <taxon>Chordata</taxon>
        <taxon>Craniata</taxon>
        <taxon>Vertebrata</taxon>
        <taxon>Euteleostomi</taxon>
        <taxon>Mammalia</taxon>
        <taxon>Eutheria</taxon>
        <taxon>Laurasiatheria</taxon>
        <taxon>Artiodactyla</taxon>
        <taxon>Suina</taxon>
        <taxon>Suidae</taxon>
        <taxon>Sus</taxon>
    </lineage>
</organism>
<sequence length="181" mass="19090">HPGRPLPPSPLDFPQLSGASSLRLAAWPTSRGSPTPLLKLASGGGGIILKAWGMIMSIILGIFFNVHSAVLMEDIPFTEKEFENFLGFSKLKEYRVWGARAPACFPSPALPAVYSPNPVIPCPPPTSPILAPSVEGVSLARDGITSSPTSSAWLQWREAGAGFPCPSGVLVLAGSTIKRNC</sequence>
<dbReference type="Proteomes" id="UP000694723">
    <property type="component" value="Unplaced"/>
</dbReference>
<reference evidence="1" key="1">
    <citation type="submission" date="2025-08" db="UniProtKB">
        <authorList>
            <consortium name="Ensembl"/>
        </authorList>
    </citation>
    <scope>IDENTIFICATION</scope>
</reference>
<name>A0A8D0IP03_PIG</name>
<proteinExistence type="predicted"/>
<evidence type="ECO:0000313" key="2">
    <source>
        <dbReference type="Proteomes" id="UP000694723"/>
    </source>
</evidence>
<evidence type="ECO:0000313" key="1">
    <source>
        <dbReference type="Ensembl" id="ENSSSCP00060024241.1"/>
    </source>
</evidence>
<protein>
    <submittedName>
        <fullName evidence="1">Uncharacterized protein</fullName>
    </submittedName>
</protein>
<accession>A0A8D0IP03</accession>